<dbReference type="Gene3D" id="3.40.50.150">
    <property type="entry name" value="Vaccinia Virus protein VP39"/>
    <property type="match status" value="1"/>
</dbReference>
<dbReference type="Proteomes" id="UP001516023">
    <property type="component" value="Unassembled WGS sequence"/>
</dbReference>
<dbReference type="InterPro" id="IPR049560">
    <property type="entry name" value="MeTrfase_RsmB-F_NOP2_cat"/>
</dbReference>
<feature type="compositionally biased region" description="Acidic residues" evidence="10">
    <location>
        <begin position="69"/>
        <end position="79"/>
    </location>
</feature>
<evidence type="ECO:0000256" key="7">
    <source>
        <dbReference type="ARBA" id="ARBA00022884"/>
    </source>
</evidence>
<dbReference type="InterPro" id="IPR001678">
    <property type="entry name" value="MeTrfase_RsmB-F_NOP2_dom"/>
</dbReference>
<reference evidence="12 13" key="1">
    <citation type="journal article" date="2020" name="G3 (Bethesda)">
        <title>Improved Reference Genome for Cyclotella cryptica CCMP332, a Model for Cell Wall Morphogenesis, Salinity Adaptation, and Lipid Production in Diatoms (Bacillariophyta).</title>
        <authorList>
            <person name="Roberts W.R."/>
            <person name="Downey K.M."/>
            <person name="Ruck E.C."/>
            <person name="Traller J.C."/>
            <person name="Alverson A.J."/>
        </authorList>
    </citation>
    <scope>NUCLEOTIDE SEQUENCE [LARGE SCALE GENOMIC DNA]</scope>
    <source>
        <strain evidence="12 13">CCMP332</strain>
    </source>
</reference>
<feature type="active site" description="Nucleophile" evidence="9">
    <location>
        <position position="609"/>
    </location>
</feature>
<dbReference type="GO" id="GO:0008168">
    <property type="term" value="F:methyltransferase activity"/>
    <property type="evidence" value="ECO:0007669"/>
    <property type="project" value="UniProtKB-KW"/>
</dbReference>
<dbReference type="InterPro" id="IPR023273">
    <property type="entry name" value="RCMT_NOP2"/>
</dbReference>
<dbReference type="GO" id="GO:0005730">
    <property type="term" value="C:nucleolus"/>
    <property type="evidence" value="ECO:0007669"/>
    <property type="project" value="UniProtKB-SubCell"/>
</dbReference>
<dbReference type="Pfam" id="PF22458">
    <property type="entry name" value="RsmF-B_ferredox"/>
    <property type="match status" value="1"/>
</dbReference>
<dbReference type="SUPFAM" id="SSF53335">
    <property type="entry name" value="S-adenosyl-L-methionine-dependent methyltransferases"/>
    <property type="match status" value="1"/>
</dbReference>
<dbReference type="PRINTS" id="PR02008">
    <property type="entry name" value="RCMTFAMILY"/>
</dbReference>
<dbReference type="PANTHER" id="PTHR22807:SF30">
    <property type="entry name" value="28S RRNA (CYTOSINE(4447)-C(5))-METHYLTRANSFERASE-RELATED"/>
    <property type="match status" value="1"/>
</dbReference>
<dbReference type="GO" id="GO:0032259">
    <property type="term" value="P:methylation"/>
    <property type="evidence" value="ECO:0007669"/>
    <property type="project" value="UniProtKB-KW"/>
</dbReference>
<feature type="domain" description="SAM-dependent MTase RsmB/NOP-type" evidence="11">
    <location>
        <begin position="390"/>
        <end position="679"/>
    </location>
</feature>
<keyword evidence="13" id="KW-1185">Reference proteome</keyword>
<evidence type="ECO:0000256" key="1">
    <source>
        <dbReference type="ARBA" id="ARBA00004604"/>
    </source>
</evidence>
<evidence type="ECO:0000256" key="2">
    <source>
        <dbReference type="ARBA" id="ARBA00007494"/>
    </source>
</evidence>
<feature type="binding site" evidence="9">
    <location>
        <position position="533"/>
    </location>
    <ligand>
        <name>S-adenosyl-L-methionine</name>
        <dbReference type="ChEBI" id="CHEBI:59789"/>
    </ligand>
</feature>
<feature type="compositionally biased region" description="Acidic residues" evidence="10">
    <location>
        <begin position="86"/>
        <end position="96"/>
    </location>
</feature>
<comment type="caution">
    <text evidence="12">The sequence shown here is derived from an EMBL/GenBank/DDBJ whole genome shotgun (WGS) entry which is preliminary data.</text>
</comment>
<feature type="compositionally biased region" description="Basic and acidic residues" evidence="10">
    <location>
        <begin position="159"/>
        <end position="173"/>
    </location>
</feature>
<feature type="binding site" evidence="9">
    <location>
        <position position="506"/>
    </location>
    <ligand>
        <name>S-adenosyl-L-methionine</name>
        <dbReference type="ChEBI" id="CHEBI:59789"/>
    </ligand>
</feature>
<organism evidence="12 13">
    <name type="scientific">Cyclotella cryptica</name>
    <dbReference type="NCBI Taxonomy" id="29204"/>
    <lineage>
        <taxon>Eukaryota</taxon>
        <taxon>Sar</taxon>
        <taxon>Stramenopiles</taxon>
        <taxon>Ochrophyta</taxon>
        <taxon>Bacillariophyta</taxon>
        <taxon>Coscinodiscophyceae</taxon>
        <taxon>Thalassiosirophycidae</taxon>
        <taxon>Stephanodiscales</taxon>
        <taxon>Stephanodiscaceae</taxon>
        <taxon>Cyclotella</taxon>
    </lineage>
</organism>
<keyword evidence="4 9" id="KW-0489">Methyltransferase</keyword>
<keyword evidence="6 9" id="KW-0949">S-adenosyl-L-methionine</keyword>
<dbReference type="PRINTS" id="PR02012">
    <property type="entry name" value="RCMTNOP2"/>
</dbReference>
<dbReference type="GO" id="GO:0042254">
    <property type="term" value="P:ribosome biogenesis"/>
    <property type="evidence" value="ECO:0007669"/>
    <property type="project" value="UniProtKB-KW"/>
</dbReference>
<feature type="binding site" evidence="9">
    <location>
        <begin position="482"/>
        <end position="488"/>
    </location>
    <ligand>
        <name>S-adenosyl-L-methionine</name>
        <dbReference type="ChEBI" id="CHEBI:59789"/>
    </ligand>
</feature>
<protein>
    <recommendedName>
        <fullName evidence="11">SAM-dependent MTase RsmB/NOP-type domain-containing protein</fullName>
    </recommendedName>
</protein>
<dbReference type="InterPro" id="IPR054728">
    <property type="entry name" value="RsmB-like_ferredoxin"/>
</dbReference>
<name>A0ABD3PMG3_9STRA</name>
<dbReference type="EMBL" id="JABMIG020000144">
    <property type="protein sequence ID" value="KAL3789223.1"/>
    <property type="molecule type" value="Genomic_DNA"/>
</dbReference>
<dbReference type="FunFam" id="3.30.70.1170:FF:000001">
    <property type="entry name" value="Ribosomal RNA methyltransferase Nop2"/>
    <property type="match status" value="1"/>
</dbReference>
<evidence type="ECO:0000313" key="12">
    <source>
        <dbReference type="EMBL" id="KAL3789223.1"/>
    </source>
</evidence>
<keyword evidence="5 9" id="KW-0808">Transferase</keyword>
<evidence type="ECO:0000313" key="13">
    <source>
        <dbReference type="Proteomes" id="UP001516023"/>
    </source>
</evidence>
<dbReference type="PROSITE" id="PS51686">
    <property type="entry name" value="SAM_MT_RSMB_NOP"/>
    <property type="match status" value="1"/>
</dbReference>
<dbReference type="AlphaFoldDB" id="A0ABD3PMG3"/>
<dbReference type="InterPro" id="IPR018314">
    <property type="entry name" value="RsmB/NOL1/NOP2-like_CS"/>
</dbReference>
<dbReference type="PROSITE" id="PS01153">
    <property type="entry name" value="NOL1_NOP2_SUN"/>
    <property type="match status" value="1"/>
</dbReference>
<keyword evidence="7 9" id="KW-0694">RNA-binding</keyword>
<proteinExistence type="inferred from homology"/>
<feature type="binding site" evidence="9">
    <location>
        <position position="551"/>
    </location>
    <ligand>
        <name>S-adenosyl-L-methionine</name>
        <dbReference type="ChEBI" id="CHEBI:59789"/>
    </ligand>
</feature>
<evidence type="ECO:0000256" key="9">
    <source>
        <dbReference type="PROSITE-ProRule" id="PRU01023"/>
    </source>
</evidence>
<accession>A0ABD3PMG3</accession>
<sequence length="780" mass="87020">MKSLSPPTTKKSDAVAKRGQNKGGKVATVAKKQNPKPATAAKASVGKGGKAVQTKAKATSNSKKRQSDEDSESAEEDDARDYSKECEEDSESGSGDDDSRSDIEKEEEIPETKKRIEVKESTAIQTKVESDHSENDDDSDSSEDSESDNEGEEVVEAPLVKKEKSPAKQKESSDDNDSSKNSSSEDEVDKVAPTPIKKSKYSAKETSSDEEDSADGTDDESEDNADEDKGFTDENAKWLKPKTSKTNLMSSDEEDNEEGDEFDGDESDEENMLEVERQSRLIDAEMQEEQEEAELELRRTITQQTSVFHLPTPEELEEDENRVVPPSELRARIEDILEVLADFKVRREPGRSRSEYIERLGQDMAELFGYLQELVDYFLSMFGPNECFEFLEASDKPRPLVVRVNTLKARRKDLAAALMKRGVRLDPLAPWSKVGLKIYESTVPIGATPEYLAGHYMLQSAASMCPVMALGPQPGDRVLDMSAAPGGKTSYISQLMKNKGVVIANDLKAERQKATVANLHRLGVRNVVTCCHDGRKIGGQLRNSFDRILLDAPCSGLGVISRDPSVKVQRTIADVQRCAHLQKELLLAAIDALNHRSKKGGGYMVYSTCSIAVAENEEVVNYLLSKRDVKLVDTGLDFGKPGFTRFEHKRFHPSLALTRRFYPHVHNMDGFYVAKIQKLSDKRKGEEDNKAEVQEVSTSDEKVAEKVEMKKVSMAADDNEKNAKKKQLRKKRGLDYKDNEDDKHVAQKKRHKISYPAIQPQKKKTNAKVSKPRRIKINGM</sequence>
<dbReference type="NCBIfam" id="TIGR00446">
    <property type="entry name" value="nop2p"/>
    <property type="match status" value="1"/>
</dbReference>
<dbReference type="GO" id="GO:0003723">
    <property type="term" value="F:RNA binding"/>
    <property type="evidence" value="ECO:0007669"/>
    <property type="project" value="UniProtKB-UniRule"/>
</dbReference>
<evidence type="ECO:0000256" key="10">
    <source>
        <dbReference type="SAM" id="MobiDB-lite"/>
    </source>
</evidence>
<dbReference type="InterPro" id="IPR023267">
    <property type="entry name" value="RCMT"/>
</dbReference>
<dbReference type="Pfam" id="PF01189">
    <property type="entry name" value="Methyltr_RsmB-F"/>
    <property type="match status" value="1"/>
</dbReference>
<feature type="compositionally biased region" description="Acidic residues" evidence="10">
    <location>
        <begin position="208"/>
        <end position="226"/>
    </location>
</feature>
<feature type="compositionally biased region" description="Basic residues" evidence="10">
    <location>
        <begin position="723"/>
        <end position="732"/>
    </location>
</feature>
<dbReference type="InterPro" id="IPR011023">
    <property type="entry name" value="Nop2p"/>
</dbReference>
<feature type="compositionally biased region" description="Basic and acidic residues" evidence="10">
    <location>
        <begin position="110"/>
        <end position="120"/>
    </location>
</feature>
<evidence type="ECO:0000256" key="3">
    <source>
        <dbReference type="ARBA" id="ARBA00022517"/>
    </source>
</evidence>
<feature type="compositionally biased region" description="Acidic residues" evidence="10">
    <location>
        <begin position="134"/>
        <end position="155"/>
    </location>
</feature>
<feature type="compositionally biased region" description="Basic and acidic residues" evidence="10">
    <location>
        <begin position="733"/>
        <end position="745"/>
    </location>
</feature>
<evidence type="ECO:0000256" key="4">
    <source>
        <dbReference type="ARBA" id="ARBA00022603"/>
    </source>
</evidence>
<dbReference type="Gene3D" id="3.30.70.1170">
    <property type="entry name" value="Sun protein, domain 3"/>
    <property type="match status" value="1"/>
</dbReference>
<keyword evidence="8" id="KW-0539">Nucleus</keyword>
<evidence type="ECO:0000256" key="5">
    <source>
        <dbReference type="ARBA" id="ARBA00022679"/>
    </source>
</evidence>
<comment type="similarity">
    <text evidence="2 9">Belongs to the class I-like SAM-binding methyltransferase superfamily. RsmB/NOP family.</text>
</comment>
<evidence type="ECO:0000256" key="6">
    <source>
        <dbReference type="ARBA" id="ARBA00022691"/>
    </source>
</evidence>
<feature type="compositionally biased region" description="Acidic residues" evidence="10">
    <location>
        <begin position="251"/>
        <end position="273"/>
    </location>
</feature>
<feature type="compositionally biased region" description="Basic and acidic residues" evidence="10">
    <location>
        <begin position="227"/>
        <end position="237"/>
    </location>
</feature>
<gene>
    <name evidence="12" type="ORF">HJC23_002808</name>
</gene>
<comment type="subcellular location">
    <subcellularLocation>
        <location evidence="1">Nucleus</location>
        <location evidence="1">Nucleolus</location>
    </subcellularLocation>
</comment>
<keyword evidence="3" id="KW-0690">Ribosome biogenesis</keyword>
<dbReference type="PANTHER" id="PTHR22807">
    <property type="entry name" value="NOP2 YEAST -RELATED NOL1/NOP2/FMU SUN DOMAIN-CONTAINING"/>
    <property type="match status" value="1"/>
</dbReference>
<feature type="region of interest" description="Disordered" evidence="10">
    <location>
        <begin position="1"/>
        <end position="273"/>
    </location>
</feature>
<feature type="region of interest" description="Disordered" evidence="10">
    <location>
        <begin position="713"/>
        <end position="780"/>
    </location>
</feature>
<feature type="compositionally biased region" description="Basic residues" evidence="10">
    <location>
        <begin position="761"/>
        <end position="780"/>
    </location>
</feature>
<evidence type="ECO:0000259" key="11">
    <source>
        <dbReference type="PROSITE" id="PS51686"/>
    </source>
</evidence>
<dbReference type="InterPro" id="IPR029063">
    <property type="entry name" value="SAM-dependent_MTases_sf"/>
</dbReference>
<evidence type="ECO:0000256" key="8">
    <source>
        <dbReference type="ARBA" id="ARBA00023242"/>
    </source>
</evidence>